<dbReference type="GO" id="GO:0046872">
    <property type="term" value="F:metal ion binding"/>
    <property type="evidence" value="ECO:0007669"/>
    <property type="project" value="UniProtKB-KW"/>
</dbReference>
<dbReference type="SUPFAM" id="SSF53649">
    <property type="entry name" value="Alkaline phosphatase-like"/>
    <property type="match status" value="1"/>
</dbReference>
<keyword evidence="2" id="KW-0479">Metal-binding</keyword>
<protein>
    <submittedName>
        <fullName evidence="8">Arylsulfatase</fullName>
        <ecNumber evidence="8">3.1.6.1</ecNumber>
    </submittedName>
</protein>
<feature type="domain" description="Sialate O-acetylesterase" evidence="7">
    <location>
        <begin position="590"/>
        <end position="816"/>
    </location>
</feature>
<evidence type="ECO:0000256" key="4">
    <source>
        <dbReference type="ARBA" id="ARBA00022837"/>
    </source>
</evidence>
<evidence type="ECO:0000259" key="7">
    <source>
        <dbReference type="Pfam" id="PF03629"/>
    </source>
</evidence>
<dbReference type="InterPro" id="IPR050738">
    <property type="entry name" value="Sulfatase"/>
</dbReference>
<evidence type="ECO:0000256" key="2">
    <source>
        <dbReference type="ARBA" id="ARBA00022723"/>
    </source>
</evidence>
<comment type="similarity">
    <text evidence="1">Belongs to the sulfatase family.</text>
</comment>
<comment type="caution">
    <text evidence="8">The sequence shown here is derived from an EMBL/GenBank/DDBJ whole genome shotgun (WGS) entry which is preliminary data.</text>
</comment>
<evidence type="ECO:0000313" key="8">
    <source>
        <dbReference type="EMBL" id="TWT89423.1"/>
    </source>
</evidence>
<dbReference type="Gene3D" id="3.40.50.1110">
    <property type="entry name" value="SGNH hydrolase"/>
    <property type="match status" value="1"/>
</dbReference>
<accession>A0A5C5ZT93</accession>
<keyword evidence="9" id="KW-1185">Reference proteome</keyword>
<dbReference type="PANTHER" id="PTHR42693">
    <property type="entry name" value="ARYLSULFATASE FAMILY MEMBER"/>
    <property type="match status" value="1"/>
</dbReference>
<dbReference type="SUPFAM" id="SSF52266">
    <property type="entry name" value="SGNH hydrolase"/>
    <property type="match status" value="1"/>
</dbReference>
<dbReference type="InterPro" id="IPR024607">
    <property type="entry name" value="Sulfatase_CS"/>
</dbReference>
<keyword evidence="5" id="KW-0732">Signal</keyword>
<dbReference type="PROSITE" id="PS00523">
    <property type="entry name" value="SULFATASE_1"/>
    <property type="match status" value="1"/>
</dbReference>
<feature type="domain" description="Sulfatase N-terminal" evidence="6">
    <location>
        <begin position="26"/>
        <end position="321"/>
    </location>
</feature>
<gene>
    <name evidence="8" type="primary">atsA_70</name>
    <name evidence="8" type="ORF">Pla52n_68090</name>
</gene>
<feature type="chain" id="PRO_5022775329" evidence="5">
    <location>
        <begin position="17"/>
        <end position="820"/>
    </location>
</feature>
<dbReference type="GO" id="GO:0004065">
    <property type="term" value="F:arylsulfatase activity"/>
    <property type="evidence" value="ECO:0007669"/>
    <property type="project" value="UniProtKB-EC"/>
</dbReference>
<dbReference type="Pfam" id="PF00884">
    <property type="entry name" value="Sulfatase"/>
    <property type="match status" value="1"/>
</dbReference>
<dbReference type="Pfam" id="PF03629">
    <property type="entry name" value="SASA"/>
    <property type="match status" value="1"/>
</dbReference>
<evidence type="ECO:0000256" key="3">
    <source>
        <dbReference type="ARBA" id="ARBA00022801"/>
    </source>
</evidence>
<dbReference type="Gene3D" id="3.30.1120.10">
    <property type="match status" value="1"/>
</dbReference>
<dbReference type="AlphaFoldDB" id="A0A5C5ZT93"/>
<evidence type="ECO:0000259" key="6">
    <source>
        <dbReference type="Pfam" id="PF00884"/>
    </source>
</evidence>
<dbReference type="EMBL" id="SJPN01000023">
    <property type="protein sequence ID" value="TWT89423.1"/>
    <property type="molecule type" value="Genomic_DNA"/>
</dbReference>
<sequence length="820" mass="89590" precursor="true">MLLGLVSAILPFSLVAADSSNASKPPNVLLIMTDDQGWGDLHCHANDSINTPVLDQLSHESVRLQRFFVSPVCAPTRAALLTGRYPGRCGVAGVSERLEVMRGDEETMAEVFANAGYRTGCFGKWHNGAQYPNHPLGQGFEEFYGFCGGHWNLYDDPILEFNGKAIETKGYITDLITDAALSFIDEAGERPFLCYVPYNAPHGPFQISQQWFSKYSDGILSAKTAAVYAMVENIDANIGRLLSKLQQRQLSDDTIVVFLTDNGPNGPRYNGGMRGAKGSVHEGGVRVPCFIRWPGQLQAKDCQQIAAHIDLLPTLAELAGIDWKPAHPLDGRSLVRLLKDGSDESFADRVLITSRPDKANLDQLGRAAARDQRFRLTIEKGKTQLFDMQTDPGQATDISKQHPEIVDRLSAAIDRHHRQVQPIITAPRPIPVGYEEVPSVFLPAVEAHSSGEIGFANGNGWAHDWLSNWTRPTDSVSFDVQFHQPGNYEIIVHANASVAGTQVTASIDDRSTTGALALTSHQRVVRPDLDTDSQPRLMMEFDRKSLGTIEVADTSQVKTLKLTADAESTFHLDLGGVTLVRTESESAKPMHLFVLAGQSNMAGRGKMGDEDRQPFPNVMMLNKAGQWVPAIAPVHFDKSVAGVGLGRTFAIQYAKANPDVTVGLIPCAVGGSPISAWQPGGYHSSTKTHPYDDAAKRIELAKQSGAVKGILWHQGESDSNDDAAKIYKPKLQDTLERLRTLSGGDVPILIGGLGQFAERPWNEARKKIDAAHRELAQEMPHTGYVPSDGLTANSDLVHFNTASLKEFGRRYFSAFQSLTQ</sequence>
<evidence type="ECO:0000256" key="1">
    <source>
        <dbReference type="ARBA" id="ARBA00008779"/>
    </source>
</evidence>
<keyword evidence="4" id="KW-0106">Calcium</keyword>
<dbReference type="InterPro" id="IPR000917">
    <property type="entry name" value="Sulfatase_N"/>
</dbReference>
<feature type="signal peptide" evidence="5">
    <location>
        <begin position="1"/>
        <end position="16"/>
    </location>
</feature>
<dbReference type="InterPro" id="IPR017850">
    <property type="entry name" value="Alkaline_phosphatase_core_sf"/>
</dbReference>
<dbReference type="InterPro" id="IPR036514">
    <property type="entry name" value="SGNH_hydro_sf"/>
</dbReference>
<dbReference type="PANTHER" id="PTHR42693:SF53">
    <property type="entry name" value="ENDO-4-O-SULFATASE"/>
    <property type="match status" value="1"/>
</dbReference>
<proteinExistence type="inferred from homology"/>
<name>A0A5C5ZT93_9BACT</name>
<dbReference type="Gene3D" id="3.40.720.10">
    <property type="entry name" value="Alkaline Phosphatase, subunit A"/>
    <property type="match status" value="1"/>
</dbReference>
<dbReference type="Proteomes" id="UP000320176">
    <property type="component" value="Unassembled WGS sequence"/>
</dbReference>
<organism evidence="8 9">
    <name type="scientific">Stieleria varia</name>
    <dbReference type="NCBI Taxonomy" id="2528005"/>
    <lineage>
        <taxon>Bacteria</taxon>
        <taxon>Pseudomonadati</taxon>
        <taxon>Planctomycetota</taxon>
        <taxon>Planctomycetia</taxon>
        <taxon>Pirellulales</taxon>
        <taxon>Pirellulaceae</taxon>
        <taxon>Stieleria</taxon>
    </lineage>
</organism>
<dbReference type="CDD" id="cd16146">
    <property type="entry name" value="ARS_like"/>
    <property type="match status" value="1"/>
</dbReference>
<evidence type="ECO:0000256" key="5">
    <source>
        <dbReference type="SAM" id="SignalP"/>
    </source>
</evidence>
<evidence type="ECO:0000313" key="9">
    <source>
        <dbReference type="Proteomes" id="UP000320176"/>
    </source>
</evidence>
<keyword evidence="3 8" id="KW-0378">Hydrolase</keyword>
<reference evidence="8 9" key="1">
    <citation type="submission" date="2019-02" db="EMBL/GenBank/DDBJ databases">
        <title>Deep-cultivation of Planctomycetes and their phenomic and genomic characterization uncovers novel biology.</title>
        <authorList>
            <person name="Wiegand S."/>
            <person name="Jogler M."/>
            <person name="Boedeker C."/>
            <person name="Pinto D."/>
            <person name="Vollmers J."/>
            <person name="Rivas-Marin E."/>
            <person name="Kohn T."/>
            <person name="Peeters S.H."/>
            <person name="Heuer A."/>
            <person name="Rast P."/>
            <person name="Oberbeckmann S."/>
            <person name="Bunk B."/>
            <person name="Jeske O."/>
            <person name="Meyerdierks A."/>
            <person name="Storesund J.E."/>
            <person name="Kallscheuer N."/>
            <person name="Luecker S."/>
            <person name="Lage O.M."/>
            <person name="Pohl T."/>
            <person name="Merkel B.J."/>
            <person name="Hornburger P."/>
            <person name="Mueller R.-W."/>
            <person name="Bruemmer F."/>
            <person name="Labrenz M."/>
            <person name="Spormann A.M."/>
            <person name="Op Den Camp H."/>
            <person name="Overmann J."/>
            <person name="Amann R."/>
            <person name="Jetten M.S.M."/>
            <person name="Mascher T."/>
            <person name="Medema M.H."/>
            <person name="Devos D.P."/>
            <person name="Kaster A.-K."/>
            <person name="Ovreas L."/>
            <person name="Rohde M."/>
            <person name="Galperin M.Y."/>
            <person name="Jogler C."/>
        </authorList>
    </citation>
    <scope>NUCLEOTIDE SEQUENCE [LARGE SCALE GENOMIC DNA]</scope>
    <source>
        <strain evidence="8 9">Pla52n</strain>
    </source>
</reference>
<dbReference type="EC" id="3.1.6.1" evidence="8"/>
<dbReference type="InterPro" id="IPR005181">
    <property type="entry name" value="SASA"/>
</dbReference>